<dbReference type="AlphaFoldDB" id="A0A662YKE0"/>
<sequence length="142" mass="15855">MSWLSSHAGGASEPLQGPAQQAPPLTVPPAGGEALSYITCQELRCVLSWFESWGPVQRERFLEDLVSKAVPGKLCSLLGGLSLLQVRDRAPSIFECQLRLWTQWFETWSEEERNEFLRQLEGVEPAFVARFYQEVAGTAGKD</sequence>
<name>A0A662YKE0_ACIRT</name>
<dbReference type="PANTHER" id="PTHR16260:SF3">
    <property type="entry name" value="CHROMOSOME 14 OPEN READING FRAME 119-LIKE-RELATED"/>
    <property type="match status" value="1"/>
</dbReference>
<dbReference type="InterPro" id="IPR028019">
    <property type="entry name" value="DUF4508"/>
</dbReference>
<keyword evidence="3" id="KW-1185">Reference proteome</keyword>
<feature type="compositionally biased region" description="Low complexity" evidence="1">
    <location>
        <begin position="14"/>
        <end position="24"/>
    </location>
</feature>
<dbReference type="EMBL" id="SCEB01001200">
    <property type="protein sequence ID" value="RXM97220.1"/>
    <property type="molecule type" value="Genomic_DNA"/>
</dbReference>
<organism evidence="2 3">
    <name type="scientific">Acipenser ruthenus</name>
    <name type="common">Sterlet sturgeon</name>
    <dbReference type="NCBI Taxonomy" id="7906"/>
    <lineage>
        <taxon>Eukaryota</taxon>
        <taxon>Metazoa</taxon>
        <taxon>Chordata</taxon>
        <taxon>Craniata</taxon>
        <taxon>Vertebrata</taxon>
        <taxon>Euteleostomi</taxon>
        <taxon>Actinopterygii</taxon>
        <taxon>Chondrostei</taxon>
        <taxon>Acipenseriformes</taxon>
        <taxon>Acipenseridae</taxon>
        <taxon>Acipenser</taxon>
    </lineage>
</organism>
<dbReference type="Pfam" id="PF14969">
    <property type="entry name" value="DUF4508"/>
    <property type="match status" value="1"/>
</dbReference>
<accession>A0A662YKE0</accession>
<feature type="region of interest" description="Disordered" evidence="1">
    <location>
        <begin position="1"/>
        <end position="26"/>
    </location>
</feature>
<evidence type="ECO:0000313" key="3">
    <source>
        <dbReference type="Proteomes" id="UP000289886"/>
    </source>
</evidence>
<evidence type="ECO:0000256" key="1">
    <source>
        <dbReference type="SAM" id="MobiDB-lite"/>
    </source>
</evidence>
<proteinExistence type="predicted"/>
<gene>
    <name evidence="2" type="ORF">EOD39_14699</name>
</gene>
<evidence type="ECO:0000313" key="2">
    <source>
        <dbReference type="EMBL" id="RXM97220.1"/>
    </source>
</evidence>
<comment type="caution">
    <text evidence="2">The sequence shown here is derived from an EMBL/GenBank/DDBJ whole genome shotgun (WGS) entry which is preliminary data.</text>
</comment>
<dbReference type="PANTHER" id="PTHR16260">
    <property type="entry name" value="SIMILAR TO 1700123O20RIK PROTEIN"/>
    <property type="match status" value="1"/>
</dbReference>
<protein>
    <submittedName>
        <fullName evidence="2">Uncharacterized protein</fullName>
    </submittedName>
</protein>
<dbReference type="OrthoDB" id="6514241at2759"/>
<dbReference type="Proteomes" id="UP000289886">
    <property type="component" value="Unassembled WGS sequence"/>
</dbReference>
<reference evidence="2 3" key="1">
    <citation type="submission" date="2019-01" db="EMBL/GenBank/DDBJ databases">
        <title>Draft Genome and Complete Hox-Cluster Characterization of the Sterlet Sturgeon (Acipenser ruthenus).</title>
        <authorList>
            <person name="Wei Q."/>
        </authorList>
    </citation>
    <scope>NUCLEOTIDE SEQUENCE [LARGE SCALE GENOMIC DNA]</scope>
    <source>
        <strain evidence="2">WHYD16114868_AA</strain>
        <tissue evidence="2">Blood</tissue>
    </source>
</reference>